<name>A0A656QBX3_9BURK</name>
<keyword evidence="1" id="KW-1133">Transmembrane helix</keyword>
<protein>
    <recommendedName>
        <fullName evidence="2">Type II secretion system protein GspB C-terminal domain-containing protein</fullName>
    </recommendedName>
</protein>
<sequence length="208" mass="21983">MSYILDALKRAESDRGRGSVPGLHTQQVMPGSDVAGTERPVWLWPVVTAGVAVAGLVVLYLVNPVTVRIHAGSPVAASLPPPTVSPPPAAALPVPQITAVTAVESTPDASAPEGGARSRRRAAATDALTANEPRVYAVADLPPDVRNALPKVAVGGSSYSTNPALRMLMVNGQMYQERDPLGPELTLEQIRQGSAVLRFRGYRYRISF</sequence>
<gene>
    <name evidence="3" type="ORF">BG60_35705</name>
</gene>
<comment type="caution">
    <text evidence="3">The sequence shown here is derived from an EMBL/GenBank/DDBJ whole genome shotgun (WGS) entry which is preliminary data.</text>
</comment>
<dbReference type="RefSeq" id="WP_033536327.1">
    <property type="nucleotide sequence ID" value="NZ_JFHD01000073.1"/>
</dbReference>
<feature type="domain" description="Type II secretion system protein GspB C-terminal" evidence="2">
    <location>
        <begin position="149"/>
        <end position="206"/>
    </location>
</feature>
<keyword evidence="4" id="KW-1185">Reference proteome</keyword>
<evidence type="ECO:0000256" key="1">
    <source>
        <dbReference type="SAM" id="Phobius"/>
    </source>
</evidence>
<proteinExistence type="predicted"/>
<feature type="transmembrane region" description="Helical" evidence="1">
    <location>
        <begin position="42"/>
        <end position="62"/>
    </location>
</feature>
<evidence type="ECO:0000259" key="2">
    <source>
        <dbReference type="Pfam" id="PF16537"/>
    </source>
</evidence>
<dbReference type="EMBL" id="JFHD01000073">
    <property type="protein sequence ID" value="KDR24700.1"/>
    <property type="molecule type" value="Genomic_DNA"/>
</dbReference>
<dbReference type="GO" id="GO:0015627">
    <property type="term" value="C:type II protein secretion system complex"/>
    <property type="evidence" value="ECO:0007669"/>
    <property type="project" value="InterPro"/>
</dbReference>
<keyword evidence="1" id="KW-0812">Transmembrane</keyword>
<accession>A0A656QBX3</accession>
<reference evidence="3 4" key="1">
    <citation type="submission" date="2014-03" db="EMBL/GenBank/DDBJ databases">
        <title>Draft Genome Sequences of Four Burkholderia Strains.</title>
        <authorList>
            <person name="Liu X.Y."/>
            <person name="Li C.X."/>
            <person name="Xu J.H."/>
        </authorList>
    </citation>
    <scope>NUCLEOTIDE SEQUENCE [LARGE SCALE GENOMIC DNA]</scope>
    <source>
        <strain evidence="3 4">OP-1</strain>
    </source>
</reference>
<keyword evidence="1" id="KW-0472">Membrane</keyword>
<dbReference type="OrthoDB" id="5432325at2"/>
<dbReference type="Pfam" id="PF16537">
    <property type="entry name" value="T2SSB"/>
    <property type="match status" value="1"/>
</dbReference>
<dbReference type="AlphaFoldDB" id="A0A656QBX3"/>
<organism evidence="3 4">
    <name type="scientific">Caballeronia zhejiangensis</name>
    <dbReference type="NCBI Taxonomy" id="871203"/>
    <lineage>
        <taxon>Bacteria</taxon>
        <taxon>Pseudomonadati</taxon>
        <taxon>Pseudomonadota</taxon>
        <taxon>Betaproteobacteria</taxon>
        <taxon>Burkholderiales</taxon>
        <taxon>Burkholderiaceae</taxon>
        <taxon>Caballeronia</taxon>
    </lineage>
</organism>
<evidence type="ECO:0000313" key="4">
    <source>
        <dbReference type="Proteomes" id="UP000027451"/>
    </source>
</evidence>
<evidence type="ECO:0000313" key="3">
    <source>
        <dbReference type="EMBL" id="KDR24700.1"/>
    </source>
</evidence>
<dbReference type="InterPro" id="IPR032389">
    <property type="entry name" value="GspB_C"/>
</dbReference>
<dbReference type="Proteomes" id="UP000027451">
    <property type="component" value="Unassembled WGS sequence"/>
</dbReference>